<dbReference type="Gene3D" id="1.25.40.10">
    <property type="entry name" value="Tetratricopeptide repeat domain"/>
    <property type="match status" value="2"/>
</dbReference>
<accession>A0A3E2NVY8</accession>
<comment type="caution">
    <text evidence="8">The sequence shown here is derived from an EMBL/GenBank/DDBJ whole genome shotgun (WGS) entry which is preliminary data.</text>
</comment>
<keyword evidence="5" id="KW-0902">Two-component regulatory system</keyword>
<dbReference type="GO" id="GO:0004673">
    <property type="term" value="F:protein histidine kinase activity"/>
    <property type="evidence" value="ECO:0007669"/>
    <property type="project" value="UniProtKB-EC"/>
</dbReference>
<keyword evidence="3" id="KW-0808">Transferase</keyword>
<protein>
    <recommendedName>
        <fullName evidence="2">histidine kinase</fullName>
        <ecNumber evidence="2">2.7.13.3</ecNumber>
    </recommendedName>
</protein>
<keyword evidence="7" id="KW-0472">Membrane</keyword>
<dbReference type="EMBL" id="QWDE01000001">
    <property type="protein sequence ID" value="RFZ85186.1"/>
    <property type="molecule type" value="Genomic_DNA"/>
</dbReference>
<organism evidence="8 9">
    <name type="scientific">Mucilaginibacter terrenus</name>
    <dbReference type="NCBI Taxonomy" id="2482727"/>
    <lineage>
        <taxon>Bacteria</taxon>
        <taxon>Pseudomonadati</taxon>
        <taxon>Bacteroidota</taxon>
        <taxon>Sphingobacteriia</taxon>
        <taxon>Sphingobacteriales</taxon>
        <taxon>Sphingobacteriaceae</taxon>
        <taxon>Mucilaginibacter</taxon>
    </lineage>
</organism>
<dbReference type="EC" id="2.7.13.3" evidence="2"/>
<proteinExistence type="predicted"/>
<evidence type="ECO:0000256" key="6">
    <source>
        <dbReference type="SAM" id="Coils"/>
    </source>
</evidence>
<dbReference type="Proteomes" id="UP000260823">
    <property type="component" value="Unassembled WGS sequence"/>
</dbReference>
<dbReference type="InterPro" id="IPR011990">
    <property type="entry name" value="TPR-like_helical_dom_sf"/>
</dbReference>
<gene>
    <name evidence="8" type="ORF">DYU05_06180</name>
</gene>
<name>A0A3E2NVY8_9SPHI</name>
<dbReference type="OrthoDB" id="943406at2"/>
<evidence type="ECO:0000256" key="3">
    <source>
        <dbReference type="ARBA" id="ARBA00022679"/>
    </source>
</evidence>
<keyword evidence="7" id="KW-0812">Transmembrane</keyword>
<evidence type="ECO:0000256" key="7">
    <source>
        <dbReference type="SAM" id="Phobius"/>
    </source>
</evidence>
<comment type="catalytic activity">
    <reaction evidence="1">
        <text>ATP + protein L-histidine = ADP + protein N-phospho-L-histidine.</text>
        <dbReference type="EC" id="2.7.13.3"/>
    </reaction>
</comment>
<reference evidence="8 9" key="1">
    <citation type="submission" date="2018-08" db="EMBL/GenBank/DDBJ databases">
        <title>Mucilaginibacter terrae sp. nov., isolated from manganese diggings.</title>
        <authorList>
            <person name="Huang Y."/>
            <person name="Zhou Z."/>
        </authorList>
    </citation>
    <scope>NUCLEOTIDE SEQUENCE [LARGE SCALE GENOMIC DNA]</scope>
    <source>
        <strain evidence="8 9">ZH6</strain>
    </source>
</reference>
<dbReference type="AlphaFoldDB" id="A0A3E2NVY8"/>
<feature type="coiled-coil region" evidence="6">
    <location>
        <begin position="310"/>
        <end position="337"/>
    </location>
</feature>
<dbReference type="PANTHER" id="PTHR24421">
    <property type="entry name" value="NITRATE/NITRITE SENSOR PROTEIN NARX-RELATED"/>
    <property type="match status" value="1"/>
</dbReference>
<evidence type="ECO:0000313" key="9">
    <source>
        <dbReference type="Proteomes" id="UP000260823"/>
    </source>
</evidence>
<keyword evidence="4" id="KW-0418">Kinase</keyword>
<evidence type="ECO:0000256" key="1">
    <source>
        <dbReference type="ARBA" id="ARBA00000085"/>
    </source>
</evidence>
<keyword evidence="9" id="KW-1185">Reference proteome</keyword>
<dbReference type="RefSeq" id="WP_117382087.1">
    <property type="nucleotide sequence ID" value="NZ_QWDE01000001.1"/>
</dbReference>
<dbReference type="InterPro" id="IPR050482">
    <property type="entry name" value="Sensor_HK_TwoCompSys"/>
</dbReference>
<dbReference type="SUPFAM" id="SSF48452">
    <property type="entry name" value="TPR-like"/>
    <property type="match status" value="1"/>
</dbReference>
<dbReference type="InterPro" id="IPR036890">
    <property type="entry name" value="HATPase_C_sf"/>
</dbReference>
<feature type="transmembrane region" description="Helical" evidence="7">
    <location>
        <begin position="338"/>
        <end position="358"/>
    </location>
</feature>
<sequence length="560" mass="64019">MNLTRTFLFFLLYLLLFLQASCLEKKQQSVKVYATADHLKAWTFYQQHKADSAFLYYTKAAAETKDRLILAQIHATLAIIQSDQGDFYGSNETAVKSLKFFRADDPYLPSVYNIIAINDYKLKSYRSAADWYRRAIAAEKERSAKLLYRNNLGVTLTELSRYKEAIQLFRALLSDPQLHTDTSKYAQVLDNYHWARWKQDKSYNAVPGYTAALKLRLDIQDKWGQNASYAHLADYYTPRNRDSASNYAKLMYRTAKALKSPDDELEALQKLILVNSGKDIMNDFRRYSVLQDSLTSARNAARNQFAVVRYETEKAKADNLNLQKDNTEQRYRLLQQQILLYGLLLAIIVATVLVVALVRRRHARLRSEAAERLRAQQQKNSKRVHDVLANDLYRMMSDLDNGSSADAAELADRLEVLYQRARDLSYEDEPVPLESFEIHLAAMLASFRTEQTRVVIDQCSAAFWQGTTAMVKQEVSLVLQELMINMRKHSHASLVTIVFGRKGDHCSVIYTDNGAGMPSAYRKGNGIIHTENRMSVIGGSIIFEAERESGLQVQLSFPAI</sequence>
<dbReference type="Gene3D" id="3.30.565.10">
    <property type="entry name" value="Histidine kinase-like ATPase, C-terminal domain"/>
    <property type="match status" value="1"/>
</dbReference>
<keyword evidence="7" id="KW-1133">Transmembrane helix</keyword>
<keyword evidence="6" id="KW-0175">Coiled coil</keyword>
<dbReference type="GO" id="GO:0000160">
    <property type="term" value="P:phosphorelay signal transduction system"/>
    <property type="evidence" value="ECO:0007669"/>
    <property type="project" value="UniProtKB-KW"/>
</dbReference>
<dbReference type="SUPFAM" id="SSF55874">
    <property type="entry name" value="ATPase domain of HSP90 chaperone/DNA topoisomerase II/histidine kinase"/>
    <property type="match status" value="1"/>
</dbReference>
<dbReference type="PANTHER" id="PTHR24421:SF10">
    <property type="entry name" value="NITRATE_NITRITE SENSOR PROTEIN NARQ"/>
    <property type="match status" value="1"/>
</dbReference>
<evidence type="ECO:0000256" key="2">
    <source>
        <dbReference type="ARBA" id="ARBA00012438"/>
    </source>
</evidence>
<evidence type="ECO:0000313" key="8">
    <source>
        <dbReference type="EMBL" id="RFZ85186.1"/>
    </source>
</evidence>
<evidence type="ECO:0000256" key="4">
    <source>
        <dbReference type="ARBA" id="ARBA00022777"/>
    </source>
</evidence>
<evidence type="ECO:0000256" key="5">
    <source>
        <dbReference type="ARBA" id="ARBA00023012"/>
    </source>
</evidence>